<name>A0A438MVH2_EXOME</name>
<organism evidence="1 2">
    <name type="scientific">Exophiala mesophila</name>
    <name type="common">Black yeast-like fungus</name>
    <dbReference type="NCBI Taxonomy" id="212818"/>
    <lineage>
        <taxon>Eukaryota</taxon>
        <taxon>Fungi</taxon>
        <taxon>Dikarya</taxon>
        <taxon>Ascomycota</taxon>
        <taxon>Pezizomycotina</taxon>
        <taxon>Eurotiomycetes</taxon>
        <taxon>Chaetothyriomycetidae</taxon>
        <taxon>Chaetothyriales</taxon>
        <taxon>Herpotrichiellaceae</taxon>
        <taxon>Exophiala</taxon>
    </lineage>
</organism>
<evidence type="ECO:0000313" key="2">
    <source>
        <dbReference type="Proteomes" id="UP000288859"/>
    </source>
</evidence>
<sequence>MTPDLKLILNEDDGTQIEIMVFHQVMINASPVFEAMLGPRKFAEGERLNQDKFLELPLPDDDPHAMRLLCDIFHMQNQKVKSAAITPDLLDSIATLVDKYDLARAIHPWPLIWLNLPDIRKCIERQDKPQDLISDQDLLRWIHISCHLGYSVTFGKMTSYLSARLTLEHLNQPSFADSFAKLPARLQDQMRANREKSVNAFRHACMGLVNELEHSPTCSKTEDDYEDEDGLVFHCNSILLGNAIVALRESFGPDWRSAEAWNGSVTEIHKKMKTFASSLCGPTKLRARKVDEPYLAYRYDHRACGNTKFSYDVANLFRDATEDFRAKFKDFGNPFYQNRGK</sequence>
<proteinExistence type="predicted"/>
<reference evidence="1 2" key="1">
    <citation type="submission" date="2017-03" db="EMBL/GenBank/DDBJ databases">
        <title>Genomes of endolithic fungi from Antarctica.</title>
        <authorList>
            <person name="Coleine C."/>
            <person name="Masonjones S."/>
            <person name="Stajich J.E."/>
        </authorList>
    </citation>
    <scope>NUCLEOTIDE SEQUENCE [LARGE SCALE GENOMIC DNA]</scope>
    <source>
        <strain evidence="1 2">CCFEE 6314</strain>
    </source>
</reference>
<accession>A0A438MVH2</accession>
<dbReference type="OrthoDB" id="5326346at2759"/>
<dbReference type="EMBL" id="NAJM01000052">
    <property type="protein sequence ID" value="RVX67096.1"/>
    <property type="molecule type" value="Genomic_DNA"/>
</dbReference>
<protein>
    <recommendedName>
        <fullName evidence="3">BTB domain-containing protein</fullName>
    </recommendedName>
</protein>
<gene>
    <name evidence="1" type="ORF">B0A52_08339</name>
</gene>
<dbReference type="Proteomes" id="UP000288859">
    <property type="component" value="Unassembled WGS sequence"/>
</dbReference>
<comment type="caution">
    <text evidence="1">The sequence shown here is derived from an EMBL/GenBank/DDBJ whole genome shotgun (WGS) entry which is preliminary data.</text>
</comment>
<evidence type="ECO:0008006" key="3">
    <source>
        <dbReference type="Google" id="ProtNLM"/>
    </source>
</evidence>
<dbReference type="AlphaFoldDB" id="A0A438MVH2"/>
<evidence type="ECO:0000313" key="1">
    <source>
        <dbReference type="EMBL" id="RVX67096.1"/>
    </source>
</evidence>